<evidence type="ECO:0000313" key="2">
    <source>
        <dbReference type="Proteomes" id="UP000008514"/>
    </source>
</evidence>
<organism evidence="1 2">
    <name type="scientific">Psychroflexus torquis (strain ATCC 700755 / CIP 106069 / ACAM 623)</name>
    <dbReference type="NCBI Taxonomy" id="313595"/>
    <lineage>
        <taxon>Bacteria</taxon>
        <taxon>Pseudomonadati</taxon>
        <taxon>Bacteroidota</taxon>
        <taxon>Flavobacteriia</taxon>
        <taxon>Flavobacteriales</taxon>
        <taxon>Flavobacteriaceae</taxon>
        <taxon>Psychroflexus</taxon>
    </lineage>
</organism>
<keyword evidence="2" id="KW-1185">Reference proteome</keyword>
<dbReference type="PANTHER" id="PTHR32305">
    <property type="match status" value="1"/>
</dbReference>
<dbReference type="Proteomes" id="UP000008514">
    <property type="component" value="Chromosome"/>
</dbReference>
<dbReference type="Gene3D" id="2.180.10.10">
    <property type="entry name" value="RHS repeat-associated core"/>
    <property type="match status" value="1"/>
</dbReference>
<reference evidence="1" key="1">
    <citation type="submission" date="2006-03" db="EMBL/GenBank/DDBJ databases">
        <authorList>
            <person name="Bowman J."/>
            <person name="Ferriera S."/>
            <person name="Johnson J."/>
            <person name="Kravitz S."/>
            <person name="Halpern A."/>
            <person name="Remington K."/>
            <person name="Beeson K."/>
            <person name="Tran B."/>
            <person name="Rogers Y.-H."/>
            <person name="Friedman R."/>
            <person name="Venter J.C."/>
        </authorList>
    </citation>
    <scope>NUCLEOTIDE SEQUENCE [LARGE SCALE GENOMIC DNA]</scope>
    <source>
        <strain evidence="1">ATCC 700755</strain>
    </source>
</reference>
<dbReference type="AlphaFoldDB" id="K4IIY2"/>
<sequence>MSYKDGANGVEIVEENNYYPFGLKHKGYNNVVSSNGNSAAQKFGFRGKELNEELGLEWHDFDARNYDVSLGRWMNLDPLAELMRRHSPYNYAFDNPIYFTDPDGMYPMSPAAMKSTATEVYDYSSGNGSGSLKSGGGSDDIVFNSIDKKGNKTELGRIVTDEFDQEINIDQNLIPFDIPENYDPVNVDLNASEIASTALENTGIQAFSLDLSGEAAFKVGVQLEISLIVIVAGKNKGDWGVALQGNGLLGLEGSFTGSASAYWPISNGDLSLYKLRGPEYGVQGSGFGVAGSYFEGFEFTTSYPFANRVYRGASLGGSKGIPELGGSGSAYIGVSEFLYRSKK</sequence>
<dbReference type="PANTHER" id="PTHR32305:SF15">
    <property type="entry name" value="PROTEIN RHSA-RELATED"/>
    <property type="match status" value="1"/>
</dbReference>
<reference evidence="1" key="2">
    <citation type="submission" date="2012-09" db="EMBL/GenBank/DDBJ databases">
        <title>The complete sequence of Psychroflexus torquis an extreme psychrophile from sea-ice that is stimulated by light.</title>
        <authorList>
            <person name="Feng S."/>
            <person name="Powell S.M."/>
            <person name="Bowman J.P."/>
        </authorList>
    </citation>
    <scope>NUCLEOTIDE SEQUENCE [LARGE SCALE GENOMIC DNA]</scope>
    <source>
        <strain evidence="1">ATCC 700755</strain>
    </source>
</reference>
<dbReference type="KEGG" id="ptq:P700755_003124"/>
<name>K4IIY2_PSYTT</name>
<dbReference type="NCBIfam" id="TIGR03696">
    <property type="entry name" value="Rhs_assc_core"/>
    <property type="match status" value="1"/>
</dbReference>
<evidence type="ECO:0000313" key="1">
    <source>
        <dbReference type="EMBL" id="AFU69793.1"/>
    </source>
</evidence>
<dbReference type="InterPro" id="IPR022385">
    <property type="entry name" value="Rhs_assc_core"/>
</dbReference>
<dbReference type="RefSeq" id="WP_015025344.1">
    <property type="nucleotide sequence ID" value="NC_018721.1"/>
</dbReference>
<proteinExistence type="predicted"/>
<dbReference type="EMBL" id="CP003879">
    <property type="protein sequence ID" value="AFU69793.1"/>
    <property type="molecule type" value="Genomic_DNA"/>
</dbReference>
<gene>
    <name evidence="1" type="ordered locus">P700755_003124</name>
</gene>
<accession>K4IIY2</accession>
<dbReference type="InterPro" id="IPR050708">
    <property type="entry name" value="T6SS_VgrG/RHS"/>
</dbReference>
<dbReference type="HOGENOM" id="CLU_808601_0_0_10"/>
<dbReference type="eggNOG" id="COG3209">
    <property type="taxonomic scope" value="Bacteria"/>
</dbReference>
<protein>
    <submittedName>
        <fullName evidence="1">RHS repeat-associated core domain protein</fullName>
    </submittedName>
</protein>
<dbReference type="STRING" id="313595.P700755_003124"/>